<protein>
    <recommendedName>
        <fullName evidence="3">Tail fiber protein</fullName>
    </recommendedName>
</protein>
<keyword evidence="2" id="KW-1185">Reference proteome</keyword>
<dbReference type="Proteomes" id="UP001358193">
    <property type="component" value="Segment"/>
</dbReference>
<organism evidence="1 2">
    <name type="scientific">phage Lak_Megaphage_Sonny</name>
    <dbReference type="NCBI Taxonomy" id="3109229"/>
    <lineage>
        <taxon>Viruses</taxon>
        <taxon>Duplodnaviria</taxon>
        <taxon>Heunggongvirae</taxon>
        <taxon>Uroviricota</taxon>
        <taxon>Caudoviricetes</taxon>
        <taxon>Caudoviricetes code 15 clade</taxon>
    </lineage>
</organism>
<accession>A0ABZ0Z5M3</accession>
<dbReference type="EMBL" id="OR769223">
    <property type="protein sequence ID" value="WQJ53777.1"/>
    <property type="molecule type" value="Genomic_DNA"/>
</dbReference>
<evidence type="ECO:0000313" key="2">
    <source>
        <dbReference type="Proteomes" id="UP001358193"/>
    </source>
</evidence>
<name>A0ABZ0Z5M3_9CAUD</name>
<reference evidence="1 2" key="1">
    <citation type="submission" date="2023-11" db="EMBL/GenBank/DDBJ databases">
        <authorList>
            <person name="Cook R."/>
            <person name="Crisci M."/>
            <person name="Pye H."/>
            <person name="Adriaenssens E."/>
            <person name="Santini J."/>
        </authorList>
    </citation>
    <scope>NUCLEOTIDE SEQUENCE [LARGE SCALE GENOMIC DNA]</scope>
    <source>
        <strain evidence="1">Lak_Megaphage_Sonny</strain>
    </source>
</reference>
<evidence type="ECO:0000313" key="1">
    <source>
        <dbReference type="EMBL" id="WQJ53777.1"/>
    </source>
</evidence>
<proteinExistence type="predicted"/>
<sequence length="881" mass="96024">MADYNKFGRLIKIGTNNGLSIEQAWAKYVEVKATSSGDIIFADLHNAAKTDDVSLYPAGYYIYANGVEYKVANLEQYDKFYHEFKDYEHYTNVSIDEIQRWENALNFHLDANTITLIDNSSHGPNVKGHIKFDDRNYIEVYTGDGTTVDSSTADVSTIYVRLRDDLITVSSSTKNNPWTGTSYDNSSTLVQRGYVDERLDTIDTSVKDLSARILSRLTDARLTVEGNATYNDVSFGLYTTVETNHTDGTYVETLMDQVHLVGDSYVTIAAGTKAEENTQIKFTLSPWNASLDGVPYDNASLAVVGKVRDYVDRKVQGLTGALRFMGGVATIAELDNVRKNVGPDGSYVDSSKGCLWVSNASFNYTLPVTGGEQTIYIEPGDQIILTADASKSPSVVESPITVVERNLDGVVTANNRYFNEGNLIVGNRTGKQDVKDSGYTIKTTNEASETLIDGNLDKDTSTDMIGSIRRLATEKAVATYVEKMLDEIDVTVDSSAKQYLNINIDKDRENIQDMWDISVGVNVTSYTAAVPSSSESSVDGNTRYLADAGTFKKAIQNITGVLAVDTNTQATGGVIADASVQIAYQMPHGNVSIGIKGGEYVQLTKVDSSLLRVDIKNSLLKDASDNFEGLAIASDVSARIIEVEQTVATAIAQVKDTVGLDEDLGITWTGEMKNAFGEHTVVKTAIEALNTSFRNASIHLNNRIDSLNVEDTDTAGKIVVGVAEEKGFVRSIHSDLKINGNAFNHNVSEGLVSITLDAIDISVGGTDTRWNEKKVSQAIYDLSTWIENVSLKCVDTITSLNPACTSTANVTIDGNFIQLNTTRDDSKTLNASNNYNIDVSLALVKTATPIATDHVEVARNGLATNDFVHNEIENTLAWENY</sequence>
<evidence type="ECO:0008006" key="3">
    <source>
        <dbReference type="Google" id="ProtNLM"/>
    </source>
</evidence>